<dbReference type="SMART" id="SM00283">
    <property type="entry name" value="MA"/>
    <property type="match status" value="1"/>
</dbReference>
<evidence type="ECO:0000256" key="2">
    <source>
        <dbReference type="ARBA" id="ARBA00022692"/>
    </source>
</evidence>
<name>A0ABX3IH00_9BACT</name>
<evidence type="ECO:0008006" key="14">
    <source>
        <dbReference type="Google" id="ProtNLM"/>
    </source>
</evidence>
<dbReference type="InterPro" id="IPR004089">
    <property type="entry name" value="MCPsignal_dom"/>
</dbReference>
<feature type="domain" description="Methyl-accepting transducer" evidence="10">
    <location>
        <begin position="273"/>
        <end position="509"/>
    </location>
</feature>
<gene>
    <name evidence="12" type="ORF">XJ44_04765</name>
</gene>
<feature type="transmembrane region" description="Helical" evidence="9">
    <location>
        <begin position="181"/>
        <end position="199"/>
    </location>
</feature>
<evidence type="ECO:0000256" key="4">
    <source>
        <dbReference type="ARBA" id="ARBA00023136"/>
    </source>
</evidence>
<comment type="subcellular location">
    <subcellularLocation>
        <location evidence="1">Membrane</location>
        <topology evidence="1">Multi-pass membrane protein</topology>
    </subcellularLocation>
</comment>
<keyword evidence="13" id="KW-1185">Reference proteome</keyword>
<dbReference type="CDD" id="cd06225">
    <property type="entry name" value="HAMP"/>
    <property type="match status" value="1"/>
</dbReference>
<dbReference type="PANTHER" id="PTHR32089:SF112">
    <property type="entry name" value="LYSOZYME-LIKE PROTEIN-RELATED"/>
    <property type="match status" value="1"/>
</dbReference>
<dbReference type="PANTHER" id="PTHR32089">
    <property type="entry name" value="METHYL-ACCEPTING CHEMOTAXIS PROTEIN MCPB"/>
    <property type="match status" value="1"/>
</dbReference>
<evidence type="ECO:0000256" key="9">
    <source>
        <dbReference type="SAM" id="Phobius"/>
    </source>
</evidence>
<evidence type="ECO:0000313" key="13">
    <source>
        <dbReference type="Proteomes" id="UP000242616"/>
    </source>
</evidence>
<dbReference type="InterPro" id="IPR003660">
    <property type="entry name" value="HAMP_dom"/>
</dbReference>
<dbReference type="PROSITE" id="PS50885">
    <property type="entry name" value="HAMP"/>
    <property type="match status" value="1"/>
</dbReference>
<evidence type="ECO:0000259" key="11">
    <source>
        <dbReference type="PROSITE" id="PS50885"/>
    </source>
</evidence>
<feature type="domain" description="HAMP" evidence="11">
    <location>
        <begin position="200"/>
        <end position="254"/>
    </location>
</feature>
<accession>A0ABX3IH00</accession>
<dbReference type="PROSITE" id="PS50111">
    <property type="entry name" value="CHEMOTAXIS_TRANSDUC_2"/>
    <property type="match status" value="1"/>
</dbReference>
<keyword evidence="5 7" id="KW-0807">Transducer</keyword>
<evidence type="ECO:0000256" key="3">
    <source>
        <dbReference type="ARBA" id="ARBA00022989"/>
    </source>
</evidence>
<dbReference type="SMART" id="SM00304">
    <property type="entry name" value="HAMP"/>
    <property type="match status" value="1"/>
</dbReference>
<dbReference type="Gene3D" id="1.10.8.500">
    <property type="entry name" value="HAMP domain in histidine kinase"/>
    <property type="match status" value="1"/>
</dbReference>
<keyword evidence="2 9" id="KW-0812">Transmembrane</keyword>
<protein>
    <recommendedName>
        <fullName evidence="14">Methyl-accepting chemotaxis protein</fullName>
    </recommendedName>
</protein>
<dbReference type="Pfam" id="PF00015">
    <property type="entry name" value="MCPsignal"/>
    <property type="match status" value="1"/>
</dbReference>
<reference evidence="12 13" key="1">
    <citation type="submission" date="2015-06" db="EMBL/GenBank/DDBJ databases">
        <title>Genome sequencing of Thermotogales isolates from hydrothermal vents.</title>
        <authorList>
            <person name="Haverkamp T.H."/>
            <person name="Kublanov I.V."/>
            <person name="Nesbo C.L."/>
        </authorList>
    </citation>
    <scope>NUCLEOTIDE SEQUENCE [LARGE SCALE GENOMIC DNA]</scope>
    <source>
        <strain evidence="13">ik275mar</strain>
    </source>
</reference>
<evidence type="ECO:0000259" key="10">
    <source>
        <dbReference type="PROSITE" id="PS50111"/>
    </source>
</evidence>
<feature type="transmembrane region" description="Helical" evidence="9">
    <location>
        <begin position="6"/>
        <end position="25"/>
    </location>
</feature>
<dbReference type="RefSeq" id="WP_077198251.1">
    <property type="nucleotide sequence ID" value="NZ_LBFC01000018.1"/>
</dbReference>
<keyword evidence="4 9" id="KW-0472">Membrane</keyword>
<dbReference type="Proteomes" id="UP000242616">
    <property type="component" value="Unassembled WGS sequence"/>
</dbReference>
<dbReference type="InterPro" id="IPR004090">
    <property type="entry name" value="Chemotax_Me-accpt_rcpt"/>
</dbReference>
<evidence type="ECO:0000256" key="7">
    <source>
        <dbReference type="PROSITE-ProRule" id="PRU00284"/>
    </source>
</evidence>
<proteinExistence type="inferred from homology"/>
<evidence type="ECO:0000256" key="1">
    <source>
        <dbReference type="ARBA" id="ARBA00004141"/>
    </source>
</evidence>
<keyword evidence="3 9" id="KW-1133">Transmembrane helix</keyword>
<dbReference type="Gene3D" id="1.10.287.950">
    <property type="entry name" value="Methyl-accepting chemotaxis protein"/>
    <property type="match status" value="1"/>
</dbReference>
<dbReference type="PRINTS" id="PR00260">
    <property type="entry name" value="CHEMTRNSDUCR"/>
</dbReference>
<dbReference type="Pfam" id="PF13675">
    <property type="entry name" value="PilJ"/>
    <property type="match status" value="1"/>
</dbReference>
<dbReference type="InterPro" id="IPR029095">
    <property type="entry name" value="NarX-like_N"/>
</dbReference>
<dbReference type="EMBL" id="LBFC01000018">
    <property type="protein sequence ID" value="ONN27107.1"/>
    <property type="molecule type" value="Genomic_DNA"/>
</dbReference>
<evidence type="ECO:0000313" key="12">
    <source>
        <dbReference type="EMBL" id="ONN27107.1"/>
    </source>
</evidence>
<feature type="coiled-coil region" evidence="8">
    <location>
        <begin position="498"/>
        <end position="532"/>
    </location>
</feature>
<organism evidence="12 13">
    <name type="scientific">Thermosipho affectus</name>
    <dbReference type="NCBI Taxonomy" id="660294"/>
    <lineage>
        <taxon>Bacteria</taxon>
        <taxon>Thermotogati</taxon>
        <taxon>Thermotogota</taxon>
        <taxon>Thermotogae</taxon>
        <taxon>Thermotogales</taxon>
        <taxon>Fervidobacteriaceae</taxon>
        <taxon>Thermosipho</taxon>
    </lineage>
</organism>
<comment type="similarity">
    <text evidence="6">Belongs to the methyl-accepting chemotaxis (MCP) protein family.</text>
</comment>
<keyword evidence="8" id="KW-0175">Coiled coil</keyword>
<sequence>MRQHIILKLIVPMIILAFLILTIFISTHVITNSQKFDSLIVNLAGRQRMLTQKISKESLIISHGDMSYKEKLSKTMKLFETTLYALKDGGKTYTDLAMKNPVEIPPAGTNEIKNQLIVVEKLFLPFKNAIQKVINSNGKDKDAIKYIIDNNEKLLSEMNTAVSLFQKFAERKVSWMKQIQIWLTILGFSIVALFIFIYLNTIYKPLKHLLKTLKQLESGEADLTKQIPVVTNDELGKIAKSFNAFIEIVKNIATSIIKNTKEVSSSVNNLKEFLNNVGVKSENIMKVTDIFTNNLQEIEESVGQIDSDVQEVANSAVSVAETATELSYNMNEILDEAKNGMEIIDEINKDIEVVSFESNEMLEKSEILEKSANAVSDILGVISGIAEQTNLLALNAAIEAARAGEAGKGFAVVADEIRNLAEEAKKSTQEISIKLGNIKEESKETADSSRKMVASINEIIEKMKKMNEKFIVIRKNVENTSRKSEDLAAVSQEQSASAEEMASNIKEISKLIDEITQNMIEINQTINEQGEEIISAKDKANDISEIVQKLKKSVEGFKV</sequence>
<evidence type="ECO:0000256" key="8">
    <source>
        <dbReference type="SAM" id="Coils"/>
    </source>
</evidence>
<dbReference type="CDD" id="cd11386">
    <property type="entry name" value="MCP_signal"/>
    <property type="match status" value="1"/>
</dbReference>
<comment type="caution">
    <text evidence="12">The sequence shown here is derived from an EMBL/GenBank/DDBJ whole genome shotgun (WGS) entry which is preliminary data.</text>
</comment>
<evidence type="ECO:0000256" key="5">
    <source>
        <dbReference type="ARBA" id="ARBA00023224"/>
    </source>
</evidence>
<evidence type="ECO:0000256" key="6">
    <source>
        <dbReference type="ARBA" id="ARBA00029447"/>
    </source>
</evidence>
<dbReference type="Pfam" id="PF00672">
    <property type="entry name" value="HAMP"/>
    <property type="match status" value="1"/>
</dbReference>
<dbReference type="SUPFAM" id="SSF58104">
    <property type="entry name" value="Methyl-accepting chemotaxis protein (MCP) signaling domain"/>
    <property type="match status" value="1"/>
</dbReference>